<keyword evidence="7 9" id="KW-0539">Nucleus</keyword>
<evidence type="ECO:0000256" key="1">
    <source>
        <dbReference type="ARBA" id="ARBA00004123"/>
    </source>
</evidence>
<accession>A0A6A6TGR5</accession>
<evidence type="ECO:0000256" key="5">
    <source>
        <dbReference type="ARBA" id="ARBA00023159"/>
    </source>
</evidence>
<dbReference type="GO" id="GO:0016592">
    <property type="term" value="C:mediator complex"/>
    <property type="evidence" value="ECO:0007669"/>
    <property type="project" value="UniProtKB-UniRule"/>
</dbReference>
<dbReference type="AlphaFoldDB" id="A0A6A6TGR5"/>
<keyword evidence="13" id="KW-1185">Reference proteome</keyword>
<dbReference type="PANTHER" id="PTHR12809">
    <property type="entry name" value="MEDIATOR COMPLEX SUBUNIT"/>
    <property type="match status" value="1"/>
</dbReference>
<evidence type="ECO:0000256" key="4">
    <source>
        <dbReference type="ARBA" id="ARBA00023015"/>
    </source>
</evidence>
<dbReference type="GO" id="GO:0006357">
    <property type="term" value="P:regulation of transcription by RNA polymerase II"/>
    <property type="evidence" value="ECO:0007669"/>
    <property type="project" value="InterPro"/>
</dbReference>
<organism evidence="12 13">
    <name type="scientific">Lophiostoma macrostomum CBS 122681</name>
    <dbReference type="NCBI Taxonomy" id="1314788"/>
    <lineage>
        <taxon>Eukaryota</taxon>
        <taxon>Fungi</taxon>
        <taxon>Dikarya</taxon>
        <taxon>Ascomycota</taxon>
        <taxon>Pezizomycotina</taxon>
        <taxon>Dothideomycetes</taxon>
        <taxon>Pleosporomycetidae</taxon>
        <taxon>Pleosporales</taxon>
        <taxon>Lophiostomataceae</taxon>
        <taxon>Lophiostoma</taxon>
    </lineage>
</organism>
<dbReference type="InterPro" id="IPR013947">
    <property type="entry name" value="Mediator_Med14"/>
</dbReference>
<protein>
    <recommendedName>
        <fullName evidence="3 9">Mediator of RNA polymerase II transcription subunit 14</fullName>
    </recommendedName>
    <alternativeName>
        <fullName evidence="8 9">Mediator complex subunit 14</fullName>
    </alternativeName>
</protein>
<dbReference type="GO" id="GO:0003712">
    <property type="term" value="F:transcription coregulator activity"/>
    <property type="evidence" value="ECO:0007669"/>
    <property type="project" value="UniProtKB-UniRule"/>
</dbReference>
<dbReference type="EMBL" id="MU004321">
    <property type="protein sequence ID" value="KAF2657804.1"/>
    <property type="molecule type" value="Genomic_DNA"/>
</dbReference>
<comment type="function">
    <text evidence="9">Component of the Mediator complex, a coactivator involved in the regulated transcription of nearly all RNA polymerase II-dependent genes. Mediator functions as a bridge to convey information from gene-specific regulatory proteins to the basal RNA polymerase II transcription machinery. Mediator is recruited to promoters by direct interactions with regulatory proteins and serves as a scaffold for the assembly of a functional preinitiation complex with RNA polymerase II and the general transcription factors.</text>
</comment>
<feature type="domain" description="Mediator complex subunit MED14 N-terminal" evidence="11">
    <location>
        <begin position="66"/>
        <end position="276"/>
    </location>
</feature>
<evidence type="ECO:0000256" key="9">
    <source>
        <dbReference type="RuleBase" id="RU365082"/>
    </source>
</evidence>
<sequence>MPGLLVTNNSGAVAREGEGRKRTHDGQLPPTMNGAVASVAGSPAHAPAQLADLPPELAHLGPEFYQPLTKLLQRASQETFNDLSDLLHGMANIPTPQQSNGVLANGYGGHANGAQDTSEANKQKKLMLIKFAQDNRAKFIKLLVLTEWGRKSAIDISKVIDLFQFVKGEEAAIDTIDERIEQIKVWSSVARQPNPDIRTALQILSKGKAEWIPDMGLIPPAPLSAEKVLNLFKYLNTSLAVRLNVHEKLPRHLKNWHVGSGRVTFVVDSEFELDVFAFSEDASKPWYFLDLRLLFTPAPSIAATSRFQLFLKAQLDATLANAGLSECYDFLHNFVLTHKIAVFRSQAHQLSRAGWAGSIKVEPVHRSLVVQYWTDRPGKKSWLEIGLSSGKPKNGKVSWKGPPVPCLAARWFRQGIEVREVNLDLDFHNLSLERTLKRIIALHIGHHLEAARNAISTNMTAKATFSEMEPGDCSLGVSLGGPDNSTTISLEPVTGRYTLKPYTPFSARAEHNINHARDPVAAIGPNLTQLLAQALQDSIQRHSQQLGWQIRSGKPLDKDSVKQATKLDVLQYTLYHPQGWNANWSLAAVISASGESWWCLETDSRTSTIHYSSQVRMKPSGARAPIHRTTLASIERVALQQLAFWVNKRALVAQNIPSAMKTEVNLSAPSGTENMPLGALRGWVLFLRTADLLVAHSDEDPWLEPSIRVTFHGFDADYVKVSHIATGTMVPSVAADMQKLMAASPPAGFTFHENGTFAMLLTTPFGEPMIDELKARLRDVNRLRSFTTILQQRKLKLIDSSLQQVKFQYGKNFKASVNFGQEHNIQVHLSAGNPHNRIRTFLVEIINERSPFFLPGQERTGLDRFCETLLFTRPILSTLTGLENAVPGNLHHPAVRAHHIGHYRITYANPLCSFDVKLKAKEDRTYWHIEDNIKRQPDTRPSLERNPNHKRLESLQSALNTLFSKQEQGWFGIRAGILADINGIPNALRALHQTVIACAAGGAYTLPPPICQHRIPPQMHIPLQSTQPYPRGATPRS</sequence>
<proteinExistence type="inferred from homology"/>
<dbReference type="PANTHER" id="PTHR12809:SF2">
    <property type="entry name" value="MEDIATOR OF RNA POLYMERASE II TRANSCRIPTION SUBUNIT 14"/>
    <property type="match status" value="1"/>
</dbReference>
<name>A0A6A6TGR5_9PLEO</name>
<gene>
    <name evidence="12" type="ORF">K491DRAFT_594199</name>
</gene>
<dbReference type="InterPro" id="IPR055122">
    <property type="entry name" value="Med14_N"/>
</dbReference>
<keyword evidence="4 9" id="KW-0805">Transcription regulation</keyword>
<keyword evidence="5 9" id="KW-0010">Activator</keyword>
<comment type="subunit">
    <text evidence="9">Component of the Mediator complex.</text>
</comment>
<feature type="region of interest" description="Disordered" evidence="10">
    <location>
        <begin position="1"/>
        <end position="30"/>
    </location>
</feature>
<evidence type="ECO:0000256" key="8">
    <source>
        <dbReference type="ARBA" id="ARBA00032007"/>
    </source>
</evidence>
<comment type="subcellular location">
    <subcellularLocation>
        <location evidence="1 9">Nucleus</location>
    </subcellularLocation>
</comment>
<evidence type="ECO:0000256" key="7">
    <source>
        <dbReference type="ARBA" id="ARBA00023242"/>
    </source>
</evidence>
<evidence type="ECO:0000256" key="10">
    <source>
        <dbReference type="SAM" id="MobiDB-lite"/>
    </source>
</evidence>
<feature type="compositionally biased region" description="Polar residues" evidence="10">
    <location>
        <begin position="1"/>
        <end position="11"/>
    </location>
</feature>
<reference evidence="12" key="1">
    <citation type="journal article" date="2020" name="Stud. Mycol.">
        <title>101 Dothideomycetes genomes: a test case for predicting lifestyles and emergence of pathogens.</title>
        <authorList>
            <person name="Haridas S."/>
            <person name="Albert R."/>
            <person name="Binder M."/>
            <person name="Bloem J."/>
            <person name="Labutti K."/>
            <person name="Salamov A."/>
            <person name="Andreopoulos B."/>
            <person name="Baker S."/>
            <person name="Barry K."/>
            <person name="Bills G."/>
            <person name="Bluhm B."/>
            <person name="Cannon C."/>
            <person name="Castanera R."/>
            <person name="Culley D."/>
            <person name="Daum C."/>
            <person name="Ezra D."/>
            <person name="Gonzalez J."/>
            <person name="Henrissat B."/>
            <person name="Kuo A."/>
            <person name="Liang C."/>
            <person name="Lipzen A."/>
            <person name="Lutzoni F."/>
            <person name="Magnuson J."/>
            <person name="Mondo S."/>
            <person name="Nolan M."/>
            <person name="Ohm R."/>
            <person name="Pangilinan J."/>
            <person name="Park H.-J."/>
            <person name="Ramirez L."/>
            <person name="Alfaro M."/>
            <person name="Sun H."/>
            <person name="Tritt A."/>
            <person name="Yoshinaga Y."/>
            <person name="Zwiers L.-H."/>
            <person name="Turgeon B."/>
            <person name="Goodwin S."/>
            <person name="Spatafora J."/>
            <person name="Crous P."/>
            <person name="Grigoriev I."/>
        </authorList>
    </citation>
    <scope>NUCLEOTIDE SEQUENCE</scope>
    <source>
        <strain evidence="12">CBS 122681</strain>
    </source>
</reference>
<keyword evidence="6 9" id="KW-0804">Transcription</keyword>
<dbReference type="GO" id="GO:0070847">
    <property type="term" value="C:core mediator complex"/>
    <property type="evidence" value="ECO:0007669"/>
    <property type="project" value="TreeGrafter"/>
</dbReference>
<evidence type="ECO:0000256" key="6">
    <source>
        <dbReference type="ARBA" id="ARBA00023163"/>
    </source>
</evidence>
<evidence type="ECO:0000313" key="12">
    <source>
        <dbReference type="EMBL" id="KAF2657804.1"/>
    </source>
</evidence>
<evidence type="ECO:0000256" key="2">
    <source>
        <dbReference type="ARBA" id="ARBA00007813"/>
    </source>
</evidence>
<evidence type="ECO:0000313" key="13">
    <source>
        <dbReference type="Proteomes" id="UP000799324"/>
    </source>
</evidence>
<dbReference type="Pfam" id="PF08638">
    <property type="entry name" value="Med14"/>
    <property type="match status" value="1"/>
</dbReference>
<dbReference type="Proteomes" id="UP000799324">
    <property type="component" value="Unassembled WGS sequence"/>
</dbReference>
<dbReference type="Pfam" id="PF26204">
    <property type="entry name" value="Med14_fung"/>
    <property type="match status" value="1"/>
</dbReference>
<comment type="similarity">
    <text evidence="2 9">Belongs to the Mediator complex subunit 14 family.</text>
</comment>
<evidence type="ECO:0000259" key="11">
    <source>
        <dbReference type="Pfam" id="PF08638"/>
    </source>
</evidence>
<evidence type="ECO:0000256" key="3">
    <source>
        <dbReference type="ARBA" id="ARBA00019619"/>
    </source>
</evidence>
<dbReference type="OrthoDB" id="205099at2759"/>